<dbReference type="Proteomes" id="UP001365846">
    <property type="component" value="Unassembled WGS sequence"/>
</dbReference>
<proteinExistence type="inferred from homology"/>
<dbReference type="InterPro" id="IPR042100">
    <property type="entry name" value="Bug_dom1"/>
</dbReference>
<dbReference type="SUPFAM" id="SSF53850">
    <property type="entry name" value="Periplasmic binding protein-like II"/>
    <property type="match status" value="1"/>
</dbReference>
<evidence type="ECO:0000256" key="1">
    <source>
        <dbReference type="ARBA" id="ARBA00006987"/>
    </source>
</evidence>
<reference evidence="3 4" key="1">
    <citation type="submission" date="2024-03" db="EMBL/GenBank/DDBJ databases">
        <title>Novel species of the genus Variovorax.</title>
        <authorList>
            <person name="Liu Q."/>
            <person name="Xin Y.-H."/>
        </authorList>
    </citation>
    <scope>NUCLEOTIDE SEQUENCE [LARGE SCALE GENOMIC DNA]</scope>
    <source>
        <strain evidence="3 4">KACC 18899</strain>
    </source>
</reference>
<dbReference type="Pfam" id="PF03401">
    <property type="entry name" value="TctC"/>
    <property type="match status" value="1"/>
</dbReference>
<organism evidence="3 4">
    <name type="scientific">Variovorax ureilyticus</name>
    <dbReference type="NCBI Taxonomy" id="1836198"/>
    <lineage>
        <taxon>Bacteria</taxon>
        <taxon>Pseudomonadati</taxon>
        <taxon>Pseudomonadota</taxon>
        <taxon>Betaproteobacteria</taxon>
        <taxon>Burkholderiales</taxon>
        <taxon>Comamonadaceae</taxon>
        <taxon>Variovorax</taxon>
    </lineage>
</organism>
<keyword evidence="4" id="KW-1185">Reference proteome</keyword>
<dbReference type="EMBL" id="JBBKZU010000002">
    <property type="protein sequence ID" value="MEJ8810677.1"/>
    <property type="molecule type" value="Genomic_DNA"/>
</dbReference>
<comment type="similarity">
    <text evidence="1">Belongs to the UPF0065 (bug) family.</text>
</comment>
<dbReference type="PANTHER" id="PTHR42928:SF5">
    <property type="entry name" value="BLR1237 PROTEIN"/>
    <property type="match status" value="1"/>
</dbReference>
<keyword evidence="2" id="KW-0732">Signal</keyword>
<protein>
    <submittedName>
        <fullName evidence="3">Bug family tripartite tricarboxylate transporter substrate binding protein</fullName>
    </submittedName>
</protein>
<dbReference type="CDD" id="cd13579">
    <property type="entry name" value="PBP2_Bug_NagM"/>
    <property type="match status" value="1"/>
</dbReference>
<dbReference type="InterPro" id="IPR005064">
    <property type="entry name" value="BUG"/>
</dbReference>
<sequence length="325" mass="34342">MTLPALLRFSLACTSIAFACAASAQVPTGKGPLRLIVGYPAGGSADVQARTLADKLSSELGTTVVVENRTGAGGQIAADFVRAAQPDGLTVLLANMHMMVMLPLTSKSVRYDPARDFQAVGRIATFYEGIAVPTAVPVRNVNEWLMLARNDKSKSGYGVPAAGSVAQFMGYRLGHDAKIELTAVPYRGAAPLVQDLLGNQVVAGITPIADLVQYQQSGKLRVLAVNGVKRTPLLPDVPTLKELGQPNFDNLEWTGLFVPAGTPRATVTQLHAALGKALALPEVQERFAKLSSDANPSTPEELSALIVDDLKRWGPVVKASGFTTE</sequence>
<comment type="caution">
    <text evidence="3">The sequence shown here is derived from an EMBL/GenBank/DDBJ whole genome shotgun (WGS) entry which is preliminary data.</text>
</comment>
<feature type="chain" id="PRO_5046631110" evidence="2">
    <location>
        <begin position="25"/>
        <end position="325"/>
    </location>
</feature>
<gene>
    <name evidence="3" type="ORF">WKW77_06330</name>
</gene>
<dbReference type="RefSeq" id="WP_340355991.1">
    <property type="nucleotide sequence ID" value="NZ_JBBKZU010000002.1"/>
</dbReference>
<accession>A0ABU8VBU7</accession>
<name>A0ABU8VBU7_9BURK</name>
<evidence type="ECO:0000313" key="4">
    <source>
        <dbReference type="Proteomes" id="UP001365846"/>
    </source>
</evidence>
<feature type="signal peptide" evidence="2">
    <location>
        <begin position="1"/>
        <end position="24"/>
    </location>
</feature>
<evidence type="ECO:0000256" key="2">
    <source>
        <dbReference type="SAM" id="SignalP"/>
    </source>
</evidence>
<dbReference type="Gene3D" id="3.40.190.10">
    <property type="entry name" value="Periplasmic binding protein-like II"/>
    <property type="match status" value="1"/>
</dbReference>
<dbReference type="PANTHER" id="PTHR42928">
    <property type="entry name" value="TRICARBOXYLATE-BINDING PROTEIN"/>
    <property type="match status" value="1"/>
</dbReference>
<evidence type="ECO:0000313" key="3">
    <source>
        <dbReference type="EMBL" id="MEJ8810677.1"/>
    </source>
</evidence>
<dbReference type="PIRSF" id="PIRSF017082">
    <property type="entry name" value="YflP"/>
    <property type="match status" value="1"/>
</dbReference>
<dbReference type="Gene3D" id="3.40.190.150">
    <property type="entry name" value="Bordetella uptake gene, domain 1"/>
    <property type="match status" value="1"/>
</dbReference>